<gene>
    <name evidence="1" type="ORF">AB835_13810</name>
</gene>
<organism evidence="1 2">
    <name type="scientific">Candidatus Endobugula sertula</name>
    <name type="common">Bugula neritina bacterial symbiont</name>
    <dbReference type="NCBI Taxonomy" id="62101"/>
    <lineage>
        <taxon>Bacteria</taxon>
        <taxon>Pseudomonadati</taxon>
        <taxon>Pseudomonadota</taxon>
        <taxon>Gammaproteobacteria</taxon>
        <taxon>Cellvibrionales</taxon>
        <taxon>Cellvibrionaceae</taxon>
        <taxon>Candidatus Endobugula</taxon>
    </lineage>
</organism>
<proteinExistence type="predicted"/>
<evidence type="ECO:0000313" key="1">
    <source>
        <dbReference type="EMBL" id="ODS22512.1"/>
    </source>
</evidence>
<reference evidence="1 2" key="1">
    <citation type="journal article" date="2016" name="Appl. Environ. Microbiol.">
        <title>Lack of Overt Genome Reduction in the Bryostatin-Producing Bryozoan Symbiont "Candidatus Endobugula sertula".</title>
        <authorList>
            <person name="Miller I.J."/>
            <person name="Vanee N."/>
            <person name="Fong S.S."/>
            <person name="Lim-Fong G.E."/>
            <person name="Kwan J.C."/>
        </authorList>
    </citation>
    <scope>NUCLEOTIDE SEQUENCE [LARGE SCALE GENOMIC DNA]</scope>
    <source>
        <strain evidence="1">AB1-4</strain>
    </source>
</reference>
<accession>A0A1D2QLR8</accession>
<sequence>MNKSLFQRNPYLKKLGKSYGIISVASSTAVETGKPVAEYIKRSLAKSNQRHRSLHDLIPTDDK</sequence>
<name>A0A1D2QLR8_9GAMM</name>
<evidence type="ECO:0000313" key="2">
    <source>
        <dbReference type="Proteomes" id="UP000242502"/>
    </source>
</evidence>
<protein>
    <submittedName>
        <fullName evidence="1">Uncharacterized protein</fullName>
    </submittedName>
</protein>
<dbReference type="STRING" id="62101.AB835_13810"/>
<comment type="caution">
    <text evidence="1">The sequence shown here is derived from an EMBL/GenBank/DDBJ whole genome shotgun (WGS) entry which is preliminary data.</text>
</comment>
<dbReference type="AlphaFoldDB" id="A0A1D2QLR8"/>
<dbReference type="EMBL" id="MDLC01000072">
    <property type="protein sequence ID" value="ODS22512.1"/>
    <property type="molecule type" value="Genomic_DNA"/>
</dbReference>
<dbReference type="Proteomes" id="UP000242502">
    <property type="component" value="Unassembled WGS sequence"/>
</dbReference>